<name>A0A1V9YVK6_ACHHY</name>
<reference evidence="1 2" key="1">
    <citation type="journal article" date="2014" name="Genome Biol. Evol.">
        <title>The secreted proteins of Achlya hypogyna and Thraustotheca clavata identify the ancestral oomycete secretome and reveal gene acquisitions by horizontal gene transfer.</title>
        <authorList>
            <person name="Misner I."/>
            <person name="Blouin N."/>
            <person name="Leonard G."/>
            <person name="Richards T.A."/>
            <person name="Lane C.E."/>
        </authorList>
    </citation>
    <scope>NUCLEOTIDE SEQUENCE [LARGE SCALE GENOMIC DNA]</scope>
    <source>
        <strain evidence="1 2">ATCC 48635</strain>
    </source>
</reference>
<comment type="caution">
    <text evidence="1">The sequence shown here is derived from an EMBL/GenBank/DDBJ whole genome shotgun (WGS) entry which is preliminary data.</text>
</comment>
<keyword evidence="2" id="KW-1185">Reference proteome</keyword>
<protein>
    <submittedName>
        <fullName evidence="1">Uncharacterized protein</fullName>
    </submittedName>
</protein>
<dbReference type="AlphaFoldDB" id="A0A1V9YVK6"/>
<evidence type="ECO:0000313" key="1">
    <source>
        <dbReference type="EMBL" id="OQR89829.1"/>
    </source>
</evidence>
<accession>A0A1V9YVK6</accession>
<organism evidence="1 2">
    <name type="scientific">Achlya hypogyna</name>
    <name type="common">Oomycete</name>
    <name type="synonym">Protoachlya hypogyna</name>
    <dbReference type="NCBI Taxonomy" id="1202772"/>
    <lineage>
        <taxon>Eukaryota</taxon>
        <taxon>Sar</taxon>
        <taxon>Stramenopiles</taxon>
        <taxon>Oomycota</taxon>
        <taxon>Saprolegniomycetes</taxon>
        <taxon>Saprolegniales</taxon>
        <taxon>Achlyaceae</taxon>
        <taxon>Achlya</taxon>
    </lineage>
</organism>
<gene>
    <name evidence="1" type="ORF">ACHHYP_20242</name>
</gene>
<dbReference type="EMBL" id="JNBR01000724">
    <property type="protein sequence ID" value="OQR89829.1"/>
    <property type="molecule type" value="Genomic_DNA"/>
</dbReference>
<dbReference type="Proteomes" id="UP000243579">
    <property type="component" value="Unassembled WGS sequence"/>
</dbReference>
<proteinExistence type="predicted"/>
<evidence type="ECO:0000313" key="2">
    <source>
        <dbReference type="Proteomes" id="UP000243579"/>
    </source>
</evidence>
<dbReference type="OrthoDB" id="10477950at2759"/>
<sequence>MTYRREVLCTRESNYFVSREFATENRVVFLYGNYYQDERCAHNPEWRPRMFWYILERTGPATSRLRVVYYNAPYVIDNKLVLWRDELAQDGVDFTGLSEEGQFRRFKTIIMQACNPKISEAFNALRIDTSWCPLQK</sequence>